<proteinExistence type="predicted"/>
<dbReference type="Gene3D" id="2.60.120.260">
    <property type="entry name" value="Galactose-binding domain-like"/>
    <property type="match status" value="1"/>
</dbReference>
<dbReference type="SMART" id="SM00939">
    <property type="entry name" value="PepX_C"/>
    <property type="match status" value="1"/>
</dbReference>
<keyword evidence="1" id="KW-0378">Hydrolase</keyword>
<name>A0AAN8EG69_9EURO</name>
<dbReference type="Gene3D" id="1.10.3020.20">
    <property type="match status" value="1"/>
</dbReference>
<evidence type="ECO:0000313" key="3">
    <source>
        <dbReference type="EMBL" id="KAK5950768.1"/>
    </source>
</evidence>
<sequence>MASTQTKYQTHKEDVAGYTRIKHVYIPMRDGVELCADVFLPPNLSETDSKAPVICSLGPYGKDIHASQFGLPRTDIYTNMYKQIEPSGPDACFELIEPLLWTRDWGYAILRVDTRGTGGSQGRLDPFGLERSVQIGADSEGQDLYDIVEWAGTQSWSTGKVALAGISYYGMVGYWAAMQKPPHLTCVLSYESACDMYQAARRGGIFSQNFQGHWFNNLVVPYQSGKADGGPDTEAHVANRANYMGILAKTEYPTDGVWGVLSEARKLSSIEVPIYIAGNWTDPELHLPGNILAFNNVSSKEKWLEMHTGNHLAAFYEPDHVELEKKFLDYYMFDKKDNGMQDVPRIRLLQRKGRDNFYREAETAFPPADVEETILYLAPDRKLASRQPDQCQEAFKYAGLEGRIELELDRPFPEQFEVLGSPYLELEVSTEAKDMDLFIYLRAIDANGNAIVLDGNHGEPMDSFARGYFRLSHRDEVMQGFKAQNKVLSQSPVPASSVVQGERYRVTVPLFPTAYLFEKGQRLSLELGAQNTRSTIPPMRHDGADRVQEIFGGENVVMSHGKLVLPRVRR</sequence>
<comment type="caution">
    <text evidence="3">The sequence shown here is derived from an EMBL/GenBank/DDBJ whole genome shotgun (WGS) entry which is preliminary data.</text>
</comment>
<dbReference type="Proteomes" id="UP001316803">
    <property type="component" value="Unassembled WGS sequence"/>
</dbReference>
<keyword evidence="4" id="KW-1185">Reference proteome</keyword>
<evidence type="ECO:0000259" key="2">
    <source>
        <dbReference type="SMART" id="SM00939"/>
    </source>
</evidence>
<dbReference type="InterPro" id="IPR000383">
    <property type="entry name" value="Xaa-Pro-like_dom"/>
</dbReference>
<dbReference type="Pfam" id="PF02129">
    <property type="entry name" value="Peptidase_S15"/>
    <property type="match status" value="1"/>
</dbReference>
<dbReference type="Pfam" id="PF08530">
    <property type="entry name" value="PepX_C"/>
    <property type="match status" value="1"/>
</dbReference>
<dbReference type="InterPro" id="IPR050585">
    <property type="entry name" value="Xaa-Pro_dipeptidyl-ppase/CocE"/>
</dbReference>
<dbReference type="NCBIfam" id="TIGR00976">
    <property type="entry name" value="CocE_NonD"/>
    <property type="match status" value="1"/>
</dbReference>
<dbReference type="InterPro" id="IPR005674">
    <property type="entry name" value="CocE/Ser_esterase"/>
</dbReference>
<evidence type="ECO:0000256" key="1">
    <source>
        <dbReference type="ARBA" id="ARBA00022801"/>
    </source>
</evidence>
<dbReference type="EMBL" id="JAKLMC020000024">
    <property type="protein sequence ID" value="KAK5950768.1"/>
    <property type="molecule type" value="Genomic_DNA"/>
</dbReference>
<dbReference type="AlphaFoldDB" id="A0AAN8EG69"/>
<dbReference type="SUPFAM" id="SSF53474">
    <property type="entry name" value="alpha/beta-Hydrolases"/>
    <property type="match status" value="1"/>
</dbReference>
<organism evidence="3 4">
    <name type="scientific">Knufia fluminis</name>
    <dbReference type="NCBI Taxonomy" id="191047"/>
    <lineage>
        <taxon>Eukaryota</taxon>
        <taxon>Fungi</taxon>
        <taxon>Dikarya</taxon>
        <taxon>Ascomycota</taxon>
        <taxon>Pezizomycotina</taxon>
        <taxon>Eurotiomycetes</taxon>
        <taxon>Chaetothyriomycetidae</taxon>
        <taxon>Chaetothyriales</taxon>
        <taxon>Trichomeriaceae</taxon>
        <taxon>Knufia</taxon>
    </lineage>
</organism>
<protein>
    <recommendedName>
        <fullName evidence="2">Xaa-Pro dipeptidyl-peptidase C-terminal domain-containing protein</fullName>
    </recommendedName>
</protein>
<dbReference type="GO" id="GO:0008239">
    <property type="term" value="F:dipeptidyl-peptidase activity"/>
    <property type="evidence" value="ECO:0007669"/>
    <property type="project" value="InterPro"/>
</dbReference>
<dbReference type="InterPro" id="IPR008979">
    <property type="entry name" value="Galactose-bd-like_sf"/>
</dbReference>
<gene>
    <name evidence="3" type="ORF">OHC33_008151</name>
</gene>
<dbReference type="Gene3D" id="3.40.50.1820">
    <property type="entry name" value="alpha/beta hydrolase"/>
    <property type="match status" value="1"/>
</dbReference>
<reference evidence="3 4" key="1">
    <citation type="submission" date="2022-12" db="EMBL/GenBank/DDBJ databases">
        <title>Genomic features and morphological characterization of a novel Knufia sp. strain isolated from spacecraft assembly facility.</title>
        <authorList>
            <person name="Teixeira M."/>
            <person name="Chander A.M."/>
            <person name="Stajich J.E."/>
            <person name="Venkateswaran K."/>
        </authorList>
    </citation>
    <scope>NUCLEOTIDE SEQUENCE [LARGE SCALE GENOMIC DNA]</scope>
    <source>
        <strain evidence="3 4">FJI-L2-BK-P2</strain>
    </source>
</reference>
<dbReference type="PANTHER" id="PTHR43056">
    <property type="entry name" value="PEPTIDASE S9 PROLYL OLIGOPEPTIDASE"/>
    <property type="match status" value="1"/>
</dbReference>
<dbReference type="InterPro" id="IPR029058">
    <property type="entry name" value="AB_hydrolase_fold"/>
</dbReference>
<evidence type="ECO:0000313" key="4">
    <source>
        <dbReference type="Proteomes" id="UP001316803"/>
    </source>
</evidence>
<feature type="domain" description="Xaa-Pro dipeptidyl-peptidase C-terminal" evidence="2">
    <location>
        <begin position="325"/>
        <end position="548"/>
    </location>
</feature>
<dbReference type="InterPro" id="IPR013736">
    <property type="entry name" value="Xaa-Pro_dipept_C"/>
</dbReference>
<dbReference type="PANTHER" id="PTHR43056:SF10">
    <property type="entry name" value="COCE_NOND FAMILY, PUTATIVE (AFU_ORTHOLOGUE AFUA_7G00600)-RELATED"/>
    <property type="match status" value="1"/>
</dbReference>
<accession>A0AAN8EG69</accession>
<dbReference type="SUPFAM" id="SSF49785">
    <property type="entry name" value="Galactose-binding domain-like"/>
    <property type="match status" value="1"/>
</dbReference>